<proteinExistence type="predicted"/>
<evidence type="ECO:0000313" key="3">
    <source>
        <dbReference type="Proteomes" id="UP001178507"/>
    </source>
</evidence>
<dbReference type="GO" id="GO:0070482">
    <property type="term" value="P:response to oxygen levels"/>
    <property type="evidence" value="ECO:0007669"/>
    <property type="project" value="TreeGrafter"/>
</dbReference>
<dbReference type="CDD" id="cd07302">
    <property type="entry name" value="CHD"/>
    <property type="match status" value="1"/>
</dbReference>
<comment type="caution">
    <text evidence="2">The sequence shown here is derived from an EMBL/GenBank/DDBJ whole genome shotgun (WGS) entry which is preliminary data.</text>
</comment>
<feature type="domain" description="Guanylate cyclase" evidence="1">
    <location>
        <begin position="1"/>
        <end position="94"/>
    </location>
</feature>
<dbReference type="Pfam" id="PF00211">
    <property type="entry name" value="Guanylate_cyc"/>
    <property type="match status" value="1"/>
</dbReference>
<dbReference type="GO" id="GO:0019934">
    <property type="term" value="P:cGMP-mediated signaling"/>
    <property type="evidence" value="ECO:0007669"/>
    <property type="project" value="TreeGrafter"/>
</dbReference>
<dbReference type="Gene3D" id="3.30.70.1230">
    <property type="entry name" value="Nucleotide cyclase"/>
    <property type="match status" value="1"/>
</dbReference>
<organism evidence="2 3">
    <name type="scientific">Effrenium voratum</name>
    <dbReference type="NCBI Taxonomy" id="2562239"/>
    <lineage>
        <taxon>Eukaryota</taxon>
        <taxon>Sar</taxon>
        <taxon>Alveolata</taxon>
        <taxon>Dinophyceae</taxon>
        <taxon>Suessiales</taxon>
        <taxon>Symbiodiniaceae</taxon>
        <taxon>Effrenium</taxon>
    </lineage>
</organism>
<dbReference type="SUPFAM" id="SSF55073">
    <property type="entry name" value="Nucleotide cyclase"/>
    <property type="match status" value="1"/>
</dbReference>
<protein>
    <recommendedName>
        <fullName evidence="1">Guanylate cyclase domain-containing protein</fullName>
    </recommendedName>
</protein>
<gene>
    <name evidence="2" type="ORF">EVOR1521_LOCUS11620</name>
</gene>
<dbReference type="InterPro" id="IPR001054">
    <property type="entry name" value="A/G_cyclase"/>
</dbReference>
<reference evidence="2" key="1">
    <citation type="submission" date="2023-08" db="EMBL/GenBank/DDBJ databases">
        <authorList>
            <person name="Chen Y."/>
            <person name="Shah S."/>
            <person name="Dougan E. K."/>
            <person name="Thang M."/>
            <person name="Chan C."/>
        </authorList>
    </citation>
    <scope>NUCLEOTIDE SEQUENCE</scope>
</reference>
<dbReference type="AlphaFoldDB" id="A0AA36IBU7"/>
<dbReference type="GO" id="GO:0004383">
    <property type="term" value="F:guanylate cyclase activity"/>
    <property type="evidence" value="ECO:0007669"/>
    <property type="project" value="TreeGrafter"/>
</dbReference>
<dbReference type="PANTHER" id="PTHR45655">
    <property type="entry name" value="GUANYLATE CYCLASE SOLUBLE SUBUNIT BETA-2"/>
    <property type="match status" value="1"/>
</dbReference>
<dbReference type="EMBL" id="CAUJNA010001160">
    <property type="protein sequence ID" value="CAJ1384853.1"/>
    <property type="molecule type" value="Genomic_DNA"/>
</dbReference>
<dbReference type="InterPro" id="IPR029787">
    <property type="entry name" value="Nucleotide_cyclase"/>
</dbReference>
<sequence>MTDKHQVYKVETVGDAYIAGQADPPLTQKNHPVSVVLFGLEMVSEVHSWAADKGWSVSCRVGIAHGACIGGIVGTEMQRYHLFGELMSALEVLESTAPEGCVQVSTACKEIVEEQMRNEGIPSRLVSFEPRDLEHLLTSKGDVIPLEKAGGPTFVVRSNSKFQGWIGS</sequence>
<evidence type="ECO:0000313" key="2">
    <source>
        <dbReference type="EMBL" id="CAJ1384853.1"/>
    </source>
</evidence>
<evidence type="ECO:0000259" key="1">
    <source>
        <dbReference type="PROSITE" id="PS50125"/>
    </source>
</evidence>
<name>A0AA36IBU7_9DINO</name>
<dbReference type="Proteomes" id="UP001178507">
    <property type="component" value="Unassembled WGS sequence"/>
</dbReference>
<dbReference type="GO" id="GO:0008074">
    <property type="term" value="C:guanylate cyclase complex, soluble"/>
    <property type="evidence" value="ECO:0007669"/>
    <property type="project" value="TreeGrafter"/>
</dbReference>
<keyword evidence="3" id="KW-1185">Reference proteome</keyword>
<accession>A0AA36IBU7</accession>
<dbReference type="PROSITE" id="PS50125">
    <property type="entry name" value="GUANYLATE_CYCLASE_2"/>
    <property type="match status" value="1"/>
</dbReference>
<dbReference type="PANTHER" id="PTHR45655:SF13">
    <property type="entry name" value="SOLUBLE GUANYLATE CYCLASE GCY-32-RELATED"/>
    <property type="match status" value="1"/>
</dbReference>